<feature type="domain" description="HNH nuclease" evidence="1">
    <location>
        <begin position="322"/>
        <end position="385"/>
    </location>
</feature>
<dbReference type="AlphaFoldDB" id="A0A6B0GJE1"/>
<dbReference type="OrthoDB" id="11472at2157"/>
<dbReference type="GO" id="GO:0003676">
    <property type="term" value="F:nucleic acid binding"/>
    <property type="evidence" value="ECO:0007669"/>
    <property type="project" value="InterPro"/>
</dbReference>
<dbReference type="InterPro" id="IPR002711">
    <property type="entry name" value="HNH"/>
</dbReference>
<name>A0A6B0GJE1_9EURY</name>
<dbReference type="CDD" id="cd00085">
    <property type="entry name" value="HNHc"/>
    <property type="match status" value="1"/>
</dbReference>
<comment type="caution">
    <text evidence="2">The sequence shown here is derived from an EMBL/GenBank/DDBJ whole genome shotgun (WGS) entry which is preliminary data.</text>
</comment>
<proteinExistence type="predicted"/>
<accession>A0A6B0GJE1</accession>
<reference evidence="2 3" key="1">
    <citation type="submission" date="2019-12" db="EMBL/GenBank/DDBJ databases">
        <title>Halocatena pleomorpha gen. nov. sp. nov., an extremely halophilic archaeon of family Halobacteriaceae isolated from saltpan soil.</title>
        <authorList>
            <person name="Pal Y."/>
            <person name="Verma A."/>
            <person name="Krishnamurthi S."/>
            <person name="Kumar P."/>
        </authorList>
    </citation>
    <scope>NUCLEOTIDE SEQUENCE [LARGE SCALE GENOMIC DNA]</scope>
    <source>
        <strain evidence="2 3">JCM 16495</strain>
    </source>
</reference>
<dbReference type="GO" id="GO:0008270">
    <property type="term" value="F:zinc ion binding"/>
    <property type="evidence" value="ECO:0007669"/>
    <property type="project" value="InterPro"/>
</dbReference>
<dbReference type="InterPro" id="IPR041025">
    <property type="entry name" value="HNH_repeat"/>
</dbReference>
<dbReference type="Pfam" id="PF18780">
    <property type="entry name" value="HNH_repeat"/>
    <property type="match status" value="5"/>
</dbReference>
<sequence>MGGISRDDLLDALRDLSEAVDGTPTRTQMDEQGRYSSQPYYTEFGSWNDALAAAGMGPNHRNEVSERELCDELRRVAEAVERVPRMADMDEHGAFSASAYHRRFGSWPDARAAAGLQERTETTQRIDAEALAMALHDASDELGHAPTQEEMKEFGAYSHRPYYRVWNSWNDALRAAGYDPNHENDYDEERLVAALQELAEELGYAPTREQMDERGEFWSDPYIRAFGSWTGAWEAAGLDRRDGLLAGRLSREDLLPELERVAAVVERAPTRDDVNEVGQYSHEPFVQRFGSWSAALEAAGFTPYRSPEEAQGPVEYGPNWPEQREKALQRDGYACQDCGTSDEEHRRVDSGGLHVHHVTKRRAFDSARRANRLENLVTLCRSCHSDRERRA</sequence>
<evidence type="ECO:0000259" key="1">
    <source>
        <dbReference type="SMART" id="SM00507"/>
    </source>
</evidence>
<dbReference type="GO" id="GO:0004519">
    <property type="term" value="F:endonuclease activity"/>
    <property type="evidence" value="ECO:0007669"/>
    <property type="project" value="InterPro"/>
</dbReference>
<protein>
    <recommendedName>
        <fullName evidence="1">HNH nuclease domain-containing protein</fullName>
    </recommendedName>
</protein>
<dbReference type="InterPro" id="IPR003615">
    <property type="entry name" value="HNH_nuc"/>
</dbReference>
<evidence type="ECO:0000313" key="3">
    <source>
        <dbReference type="Proteomes" id="UP000451471"/>
    </source>
</evidence>
<dbReference type="EMBL" id="WSZK01000001">
    <property type="protein sequence ID" value="MWG32943.1"/>
    <property type="molecule type" value="Genomic_DNA"/>
</dbReference>
<dbReference type="RefSeq" id="WP_158202674.1">
    <property type="nucleotide sequence ID" value="NZ_WSZK01000001.1"/>
</dbReference>
<dbReference type="Gene3D" id="1.10.30.50">
    <property type="match status" value="1"/>
</dbReference>
<evidence type="ECO:0000313" key="2">
    <source>
        <dbReference type="EMBL" id="MWG32943.1"/>
    </source>
</evidence>
<gene>
    <name evidence="2" type="ORF">GQS65_00285</name>
</gene>
<dbReference type="Pfam" id="PF01844">
    <property type="entry name" value="HNH"/>
    <property type="match status" value="1"/>
</dbReference>
<keyword evidence="3" id="KW-1185">Reference proteome</keyword>
<dbReference type="Proteomes" id="UP000451471">
    <property type="component" value="Unassembled WGS sequence"/>
</dbReference>
<organism evidence="2 3">
    <name type="scientific">Halomarina oriensis</name>
    <dbReference type="NCBI Taxonomy" id="671145"/>
    <lineage>
        <taxon>Archaea</taxon>
        <taxon>Methanobacteriati</taxon>
        <taxon>Methanobacteriota</taxon>
        <taxon>Stenosarchaea group</taxon>
        <taxon>Halobacteria</taxon>
        <taxon>Halobacteriales</taxon>
        <taxon>Natronomonadaceae</taxon>
        <taxon>Halomarina</taxon>
    </lineage>
</organism>
<dbReference type="SMART" id="SM00507">
    <property type="entry name" value="HNHc"/>
    <property type="match status" value="1"/>
</dbReference>